<dbReference type="InterPro" id="IPR029787">
    <property type="entry name" value="Nucleotide_cyclase"/>
</dbReference>
<dbReference type="PANTHER" id="PTHR45138:SF9">
    <property type="entry name" value="DIGUANYLATE CYCLASE DGCM-RELATED"/>
    <property type="match status" value="1"/>
</dbReference>
<dbReference type="OrthoDB" id="5487669at2"/>
<reference evidence="5" key="1">
    <citation type="submission" date="2016-11" db="EMBL/GenBank/DDBJ databases">
        <authorList>
            <person name="Varghese N."/>
            <person name="Submissions S."/>
        </authorList>
    </citation>
    <scope>NUCLEOTIDE SEQUENCE [LARGE SCALE GENOMIC DNA]</scope>
    <source>
        <strain evidence="5">DSM 9756</strain>
    </source>
</reference>
<accession>A0A1M5FD87</accession>
<dbReference type="Pfam" id="PF00990">
    <property type="entry name" value="GGDEF"/>
    <property type="match status" value="1"/>
</dbReference>
<dbReference type="InterPro" id="IPR029016">
    <property type="entry name" value="GAF-like_dom_sf"/>
</dbReference>
<comment type="catalytic activity">
    <reaction evidence="2">
        <text>2 GTP = 3',3'-c-di-GMP + 2 diphosphate</text>
        <dbReference type="Rhea" id="RHEA:24898"/>
        <dbReference type="ChEBI" id="CHEBI:33019"/>
        <dbReference type="ChEBI" id="CHEBI:37565"/>
        <dbReference type="ChEBI" id="CHEBI:58805"/>
        <dbReference type="EC" id="2.7.7.65"/>
    </reaction>
</comment>
<evidence type="ECO:0000259" key="3">
    <source>
        <dbReference type="PROSITE" id="PS50887"/>
    </source>
</evidence>
<dbReference type="PROSITE" id="PS50887">
    <property type="entry name" value="GGDEF"/>
    <property type="match status" value="1"/>
</dbReference>
<proteinExistence type="predicted"/>
<dbReference type="InterPro" id="IPR000160">
    <property type="entry name" value="GGDEF_dom"/>
</dbReference>
<organism evidence="4 5">
    <name type="scientific">Desulfacinum infernum DSM 9756</name>
    <dbReference type="NCBI Taxonomy" id="1121391"/>
    <lineage>
        <taxon>Bacteria</taxon>
        <taxon>Pseudomonadati</taxon>
        <taxon>Thermodesulfobacteriota</taxon>
        <taxon>Syntrophobacteria</taxon>
        <taxon>Syntrophobacterales</taxon>
        <taxon>Syntrophobacteraceae</taxon>
        <taxon>Desulfacinum</taxon>
    </lineage>
</organism>
<dbReference type="Gene3D" id="3.30.70.270">
    <property type="match status" value="1"/>
</dbReference>
<dbReference type="PANTHER" id="PTHR45138">
    <property type="entry name" value="REGULATORY COMPONENTS OF SENSORY TRANSDUCTION SYSTEM"/>
    <property type="match status" value="1"/>
</dbReference>
<dbReference type="EMBL" id="FQVB01000031">
    <property type="protein sequence ID" value="SHF89398.1"/>
    <property type="molecule type" value="Genomic_DNA"/>
</dbReference>
<dbReference type="Proteomes" id="UP000184076">
    <property type="component" value="Unassembled WGS sequence"/>
</dbReference>
<feature type="domain" description="GGDEF" evidence="3">
    <location>
        <begin position="241"/>
        <end position="376"/>
    </location>
</feature>
<dbReference type="STRING" id="1121391.SAMN02745206_02852"/>
<dbReference type="InterPro" id="IPR050469">
    <property type="entry name" value="Diguanylate_Cyclase"/>
</dbReference>
<dbReference type="GO" id="GO:0052621">
    <property type="term" value="F:diguanylate cyclase activity"/>
    <property type="evidence" value="ECO:0007669"/>
    <property type="project" value="UniProtKB-EC"/>
</dbReference>
<keyword evidence="5" id="KW-1185">Reference proteome</keyword>
<dbReference type="Gene3D" id="3.30.450.40">
    <property type="match status" value="1"/>
</dbReference>
<dbReference type="SUPFAM" id="SSF55781">
    <property type="entry name" value="GAF domain-like"/>
    <property type="match status" value="1"/>
</dbReference>
<dbReference type="Pfam" id="PF04340">
    <property type="entry name" value="DUF484"/>
    <property type="match status" value="1"/>
</dbReference>
<dbReference type="RefSeq" id="WP_143156501.1">
    <property type="nucleotide sequence ID" value="NZ_FQVB01000031.1"/>
</dbReference>
<name>A0A1M5FD87_9BACT</name>
<dbReference type="AlphaFoldDB" id="A0A1M5FD87"/>
<evidence type="ECO:0000313" key="4">
    <source>
        <dbReference type="EMBL" id="SHF89398.1"/>
    </source>
</evidence>
<evidence type="ECO:0000313" key="5">
    <source>
        <dbReference type="Proteomes" id="UP000184076"/>
    </source>
</evidence>
<evidence type="ECO:0000256" key="1">
    <source>
        <dbReference type="ARBA" id="ARBA00012528"/>
    </source>
</evidence>
<evidence type="ECO:0000256" key="2">
    <source>
        <dbReference type="ARBA" id="ARBA00034247"/>
    </source>
</evidence>
<dbReference type="EC" id="2.7.7.65" evidence="1"/>
<dbReference type="SMART" id="SM00267">
    <property type="entry name" value="GGDEF"/>
    <property type="match status" value="1"/>
</dbReference>
<dbReference type="CDD" id="cd01949">
    <property type="entry name" value="GGDEF"/>
    <property type="match status" value="1"/>
</dbReference>
<gene>
    <name evidence="4" type="ORF">SAMN02745206_02852</name>
</gene>
<dbReference type="InterPro" id="IPR007435">
    <property type="entry name" value="DUF484"/>
</dbReference>
<sequence>MTDKTPRERMSLAELIRENKALRRELETVVRTAAANEAIWRHMVEIEKVLFRTREFDLLASQLLEEIRRRFDLDGVALAVAHPDVLERFFPQLANGNGARTFWAGEGACVLACAAHDGSQNPLDEIQAPRLLDGKAVGSILTLPEDFPPVGSAALVPLRIHDLFFGLLLLASRDPDHYRPGDGTELLEQMGHKVALCMENCLAYERVKELSDRDEATGLLNFFQIHSVLEREFRRARRKGTALSLLAVDLDFVDEAFGHQDMVDPVLRHVGELLRSTFPDGEGFIGRYGSVEFLVVCPYADEEEALVLRDRLFDLIRRSPFRRERTAILIRPRIGVASLTGAMERAHDLLDAAQKALCQMKAAQRLPEETESLSRS</sequence>
<dbReference type="SUPFAM" id="SSF55073">
    <property type="entry name" value="Nucleotide cyclase"/>
    <property type="match status" value="1"/>
</dbReference>
<dbReference type="NCBIfam" id="TIGR00254">
    <property type="entry name" value="GGDEF"/>
    <property type="match status" value="1"/>
</dbReference>
<dbReference type="InterPro" id="IPR043128">
    <property type="entry name" value="Rev_trsase/Diguanyl_cyclase"/>
</dbReference>
<protein>
    <recommendedName>
        <fullName evidence="1">diguanylate cyclase</fullName>
        <ecNumber evidence="1">2.7.7.65</ecNumber>
    </recommendedName>
</protein>